<dbReference type="AlphaFoldDB" id="A0A9P5Q840"/>
<evidence type="ECO:0000313" key="2">
    <source>
        <dbReference type="Proteomes" id="UP000772434"/>
    </source>
</evidence>
<gene>
    <name evidence="1" type="ORF">BDP27DRAFT_1357387</name>
</gene>
<keyword evidence="2" id="KW-1185">Reference proteome</keyword>
<accession>A0A9P5Q840</accession>
<dbReference type="OrthoDB" id="4177236at2759"/>
<dbReference type="EMBL" id="JADNRY010000004">
    <property type="protein sequence ID" value="KAF9077273.1"/>
    <property type="molecule type" value="Genomic_DNA"/>
</dbReference>
<comment type="caution">
    <text evidence="1">The sequence shown here is derived from an EMBL/GenBank/DDBJ whole genome shotgun (WGS) entry which is preliminary data.</text>
</comment>
<protein>
    <submittedName>
        <fullName evidence="1">Uncharacterized protein</fullName>
    </submittedName>
</protein>
<proteinExistence type="predicted"/>
<name>A0A9P5Q840_9AGAR</name>
<dbReference type="Proteomes" id="UP000772434">
    <property type="component" value="Unassembled WGS sequence"/>
</dbReference>
<organism evidence="1 2">
    <name type="scientific">Rhodocollybia butyracea</name>
    <dbReference type="NCBI Taxonomy" id="206335"/>
    <lineage>
        <taxon>Eukaryota</taxon>
        <taxon>Fungi</taxon>
        <taxon>Dikarya</taxon>
        <taxon>Basidiomycota</taxon>
        <taxon>Agaricomycotina</taxon>
        <taxon>Agaricomycetes</taxon>
        <taxon>Agaricomycetidae</taxon>
        <taxon>Agaricales</taxon>
        <taxon>Marasmiineae</taxon>
        <taxon>Omphalotaceae</taxon>
        <taxon>Rhodocollybia</taxon>
    </lineage>
</organism>
<evidence type="ECO:0000313" key="1">
    <source>
        <dbReference type="EMBL" id="KAF9077273.1"/>
    </source>
</evidence>
<reference evidence="1" key="1">
    <citation type="submission" date="2020-11" db="EMBL/GenBank/DDBJ databases">
        <authorList>
            <consortium name="DOE Joint Genome Institute"/>
            <person name="Ahrendt S."/>
            <person name="Riley R."/>
            <person name="Andreopoulos W."/>
            <person name="Labutti K."/>
            <person name="Pangilinan J."/>
            <person name="Ruiz-Duenas F.J."/>
            <person name="Barrasa J.M."/>
            <person name="Sanchez-Garcia M."/>
            <person name="Camarero S."/>
            <person name="Miyauchi S."/>
            <person name="Serrano A."/>
            <person name="Linde D."/>
            <person name="Babiker R."/>
            <person name="Drula E."/>
            <person name="Ayuso-Fernandez I."/>
            <person name="Pacheco R."/>
            <person name="Padilla G."/>
            <person name="Ferreira P."/>
            <person name="Barriuso J."/>
            <person name="Kellner H."/>
            <person name="Castanera R."/>
            <person name="Alfaro M."/>
            <person name="Ramirez L."/>
            <person name="Pisabarro A.G."/>
            <person name="Kuo A."/>
            <person name="Tritt A."/>
            <person name="Lipzen A."/>
            <person name="He G."/>
            <person name="Yan M."/>
            <person name="Ng V."/>
            <person name="Cullen D."/>
            <person name="Martin F."/>
            <person name="Rosso M.-N."/>
            <person name="Henrissat B."/>
            <person name="Hibbett D."/>
            <person name="Martinez A.T."/>
            <person name="Grigoriev I.V."/>
        </authorList>
    </citation>
    <scope>NUCLEOTIDE SEQUENCE</scope>
    <source>
        <strain evidence="1">AH 40177</strain>
    </source>
</reference>
<sequence>MSKVFQRSSTGIVFYVRWTMQLHSFSTSERKNKVGNARPSRGRPFVTPTNDQVYELITGRQSVGYNKDLDVMGAAQVCRITPDAVAKLVQYPDQHEAFTMQYAAEHASIPIPHIREVVDREDSSPLDLHWIVIDFISGQTLIHCWPTLSIWRKLCTMCTLWWYIHPAKSVALPNPDIPGPFDVNDVHVRNIKLDDNDRVWLFNWSTGNTRALSKIAGNLGLIYPHYWKGFSNILKDVVELVYSGQTTRIQGEEMGAVAGTEAGAAWKFREVYKLINRDEVKASMAVTPIDASTPSSRVELIALTEAQIMNDMMEGLVQGGTK</sequence>